<reference evidence="2" key="2">
    <citation type="submission" date="2023-03" db="EMBL/GenBank/DDBJ databases">
        <authorList>
            <person name="Inwood S.N."/>
            <person name="Skelly J.G."/>
            <person name="Guhlin J."/>
            <person name="Harrop T.W.R."/>
            <person name="Goldson S.G."/>
            <person name="Dearden P.K."/>
        </authorList>
    </citation>
    <scope>NUCLEOTIDE SEQUENCE</scope>
    <source>
        <strain evidence="2">Irish</strain>
        <tissue evidence="2">Whole body</tissue>
    </source>
</reference>
<organism evidence="2 3">
    <name type="scientific">Microctonus aethiopoides</name>
    <dbReference type="NCBI Taxonomy" id="144406"/>
    <lineage>
        <taxon>Eukaryota</taxon>
        <taxon>Metazoa</taxon>
        <taxon>Ecdysozoa</taxon>
        <taxon>Arthropoda</taxon>
        <taxon>Hexapoda</taxon>
        <taxon>Insecta</taxon>
        <taxon>Pterygota</taxon>
        <taxon>Neoptera</taxon>
        <taxon>Endopterygota</taxon>
        <taxon>Hymenoptera</taxon>
        <taxon>Apocrita</taxon>
        <taxon>Ichneumonoidea</taxon>
        <taxon>Braconidae</taxon>
        <taxon>Euphorinae</taxon>
        <taxon>Microctonus</taxon>
    </lineage>
</organism>
<keyword evidence="1" id="KW-1133">Transmembrane helix</keyword>
<dbReference type="EMBL" id="JAQQBS010000002">
    <property type="protein sequence ID" value="KAK0173560.1"/>
    <property type="molecule type" value="Genomic_DNA"/>
</dbReference>
<comment type="caution">
    <text evidence="2">The sequence shown here is derived from an EMBL/GenBank/DDBJ whole genome shotgun (WGS) entry which is preliminary data.</text>
</comment>
<name>A0AA39KTV0_9HYME</name>
<accession>A0AA39KTV0</accession>
<dbReference type="AlphaFoldDB" id="A0AA39KTV0"/>
<sequence length="121" mass="14119">MYKHVAFMQQYFLCMCVLYMCTNKCIKQRSQLWNAKGVSFYYNCLDKYGEKGGNKVEVSTSLFLSTLTVNGLMYYVGILSILSHMRFCSFFPLVLPRGNSVQRWRERPKENIYTMSGGETK</sequence>
<evidence type="ECO:0000313" key="2">
    <source>
        <dbReference type="EMBL" id="KAK0173560.1"/>
    </source>
</evidence>
<protein>
    <submittedName>
        <fullName evidence="2">Uncharacterized protein</fullName>
    </submittedName>
</protein>
<evidence type="ECO:0000313" key="3">
    <source>
        <dbReference type="Proteomes" id="UP001168990"/>
    </source>
</evidence>
<keyword evidence="1" id="KW-0812">Transmembrane</keyword>
<dbReference type="Proteomes" id="UP001168990">
    <property type="component" value="Unassembled WGS sequence"/>
</dbReference>
<gene>
    <name evidence="2" type="ORF">PV328_006737</name>
</gene>
<evidence type="ECO:0000256" key="1">
    <source>
        <dbReference type="SAM" id="Phobius"/>
    </source>
</evidence>
<reference evidence="2" key="1">
    <citation type="journal article" date="2023" name="bioRxiv">
        <title>Scaffold-level genome assemblies of two parasitoid biocontrol wasps reveal the parthenogenesis mechanism and an associated novel virus.</title>
        <authorList>
            <person name="Inwood S."/>
            <person name="Skelly J."/>
            <person name="Guhlin J."/>
            <person name="Harrop T."/>
            <person name="Goldson S."/>
            <person name="Dearden P."/>
        </authorList>
    </citation>
    <scope>NUCLEOTIDE SEQUENCE</scope>
    <source>
        <strain evidence="2">Irish</strain>
        <tissue evidence="2">Whole body</tissue>
    </source>
</reference>
<keyword evidence="1" id="KW-0472">Membrane</keyword>
<proteinExistence type="predicted"/>
<feature type="transmembrane region" description="Helical" evidence="1">
    <location>
        <begin position="72"/>
        <end position="95"/>
    </location>
</feature>
<keyword evidence="3" id="KW-1185">Reference proteome</keyword>